<proteinExistence type="predicted"/>
<reference evidence="1" key="1">
    <citation type="journal article" date="2021" name="Mol. Plant Microbe Interact.">
        <title>Complete Genome Sequence of the Plant-Pathogenic Fungus Colletotrichum lupini.</title>
        <authorList>
            <person name="Baroncelli R."/>
            <person name="Pensec F."/>
            <person name="Da Lio D."/>
            <person name="Boufleur T."/>
            <person name="Vicente I."/>
            <person name="Sarrocco S."/>
            <person name="Picot A."/>
            <person name="Baraldi E."/>
            <person name="Sukno S."/>
            <person name="Thon M."/>
            <person name="Le Floch G."/>
        </authorList>
    </citation>
    <scope>NUCLEOTIDE SEQUENCE</scope>
    <source>
        <strain evidence="1">IMI 504893</strain>
    </source>
</reference>
<dbReference type="GeneID" id="73340310"/>
<organism evidence="1 2">
    <name type="scientific">Colletotrichum lupini</name>
    <dbReference type="NCBI Taxonomy" id="145971"/>
    <lineage>
        <taxon>Eukaryota</taxon>
        <taxon>Fungi</taxon>
        <taxon>Dikarya</taxon>
        <taxon>Ascomycota</taxon>
        <taxon>Pezizomycotina</taxon>
        <taxon>Sordariomycetes</taxon>
        <taxon>Hypocreomycetidae</taxon>
        <taxon>Glomerellales</taxon>
        <taxon>Glomerellaceae</taxon>
        <taxon>Colletotrichum</taxon>
        <taxon>Colletotrichum acutatum species complex</taxon>
    </lineage>
</organism>
<keyword evidence="2" id="KW-1185">Reference proteome</keyword>
<dbReference type="KEGG" id="clup:CLUP02_06300"/>
<protein>
    <submittedName>
        <fullName evidence="1">Uncharacterized protein</fullName>
    </submittedName>
</protein>
<sequence>MLSYILKLNTCITGITTAMSACGHSAALTNHNSGIRSSYGNYSTENAWKLARKDIKPPVTDVHFVMSGMLVNTALTHKITMARPVEGKLTPDKIVKVCKRHKILDGGTKFGALQGEAIVINKPFEALSGSDLFLELASNVFGIFLDEVIAKLESSLSQMSVTQ</sequence>
<name>A0A9Q8SPR0_9PEZI</name>
<accession>A0A9Q8SPR0</accession>
<dbReference type="Proteomes" id="UP000830671">
    <property type="component" value="Chromosome 3"/>
</dbReference>
<gene>
    <name evidence="1" type="ORF">CLUP02_06300</name>
</gene>
<dbReference type="AlphaFoldDB" id="A0A9Q8SPR0"/>
<dbReference type="PROSITE" id="PS51257">
    <property type="entry name" value="PROKAR_LIPOPROTEIN"/>
    <property type="match status" value="1"/>
</dbReference>
<evidence type="ECO:0000313" key="2">
    <source>
        <dbReference type="Proteomes" id="UP000830671"/>
    </source>
</evidence>
<evidence type="ECO:0000313" key="1">
    <source>
        <dbReference type="EMBL" id="UQC80815.1"/>
    </source>
</evidence>
<dbReference type="RefSeq" id="XP_049142443.1">
    <property type="nucleotide sequence ID" value="XM_049285300.1"/>
</dbReference>
<dbReference type="EMBL" id="CP019475">
    <property type="protein sequence ID" value="UQC80815.1"/>
    <property type="molecule type" value="Genomic_DNA"/>
</dbReference>